<keyword evidence="2" id="KW-1185">Reference proteome</keyword>
<dbReference type="EMBL" id="CM023482">
    <property type="protein sequence ID" value="KAH6937909.1"/>
    <property type="molecule type" value="Genomic_DNA"/>
</dbReference>
<organism evidence="1 2">
    <name type="scientific">Hyalomma asiaticum</name>
    <name type="common">Tick</name>
    <dbReference type="NCBI Taxonomy" id="266040"/>
    <lineage>
        <taxon>Eukaryota</taxon>
        <taxon>Metazoa</taxon>
        <taxon>Ecdysozoa</taxon>
        <taxon>Arthropoda</taxon>
        <taxon>Chelicerata</taxon>
        <taxon>Arachnida</taxon>
        <taxon>Acari</taxon>
        <taxon>Parasitiformes</taxon>
        <taxon>Ixodida</taxon>
        <taxon>Ixodoidea</taxon>
        <taxon>Ixodidae</taxon>
        <taxon>Hyalomminae</taxon>
        <taxon>Hyalomma</taxon>
    </lineage>
</organism>
<protein>
    <submittedName>
        <fullName evidence="1">Uncharacterized protein</fullName>
    </submittedName>
</protein>
<evidence type="ECO:0000313" key="1">
    <source>
        <dbReference type="EMBL" id="KAH6937909.1"/>
    </source>
</evidence>
<proteinExistence type="predicted"/>
<reference evidence="1" key="1">
    <citation type="submission" date="2020-05" db="EMBL/GenBank/DDBJ databases">
        <title>Large-scale comparative analyses of tick genomes elucidate their genetic diversity and vector capacities.</title>
        <authorList>
            <person name="Jia N."/>
            <person name="Wang J."/>
            <person name="Shi W."/>
            <person name="Du L."/>
            <person name="Sun Y."/>
            <person name="Zhan W."/>
            <person name="Jiang J."/>
            <person name="Wang Q."/>
            <person name="Zhang B."/>
            <person name="Ji P."/>
            <person name="Sakyi L.B."/>
            <person name="Cui X."/>
            <person name="Yuan T."/>
            <person name="Jiang B."/>
            <person name="Yang W."/>
            <person name="Lam T.T.-Y."/>
            <person name="Chang Q."/>
            <person name="Ding S."/>
            <person name="Wang X."/>
            <person name="Zhu J."/>
            <person name="Ruan X."/>
            <person name="Zhao L."/>
            <person name="Wei J."/>
            <person name="Que T."/>
            <person name="Du C."/>
            <person name="Cheng J."/>
            <person name="Dai P."/>
            <person name="Han X."/>
            <person name="Huang E."/>
            <person name="Gao Y."/>
            <person name="Liu J."/>
            <person name="Shao H."/>
            <person name="Ye R."/>
            <person name="Li L."/>
            <person name="Wei W."/>
            <person name="Wang X."/>
            <person name="Wang C."/>
            <person name="Yang T."/>
            <person name="Huo Q."/>
            <person name="Li W."/>
            <person name="Guo W."/>
            <person name="Chen H."/>
            <person name="Zhou L."/>
            <person name="Ni X."/>
            <person name="Tian J."/>
            <person name="Zhou Y."/>
            <person name="Sheng Y."/>
            <person name="Liu T."/>
            <person name="Pan Y."/>
            <person name="Xia L."/>
            <person name="Li J."/>
            <person name="Zhao F."/>
            <person name="Cao W."/>
        </authorList>
    </citation>
    <scope>NUCLEOTIDE SEQUENCE</scope>
    <source>
        <strain evidence="1">Hyas-2018</strain>
    </source>
</reference>
<dbReference type="Proteomes" id="UP000821845">
    <property type="component" value="Chromosome 2"/>
</dbReference>
<gene>
    <name evidence="1" type="ORF">HPB50_005110</name>
</gene>
<sequence>MSWQTTFFFTSLGLWTVAVLFVAPETQQTRTAWRRSGVRAQENLLHTWRNAMVALLCAAVMSTAYCKLRLYLDETADALAAARTGLNPYNVSDGRCAFGNDKVTMTRSVLNCHDRVTDFLASYSNEVAAMEDKLRTGIRTLIEDIGSWHKEMSVITNELRSVSTAPPSTAPPNVTESPDQAGPGNGGSGGSSPQGLVMTKGPGDRSMLVTKNRRQGRHPSGSSSGGGTERPTRPLKLGGAQADRDIEEVEVWPPTVRAQAARNNAMPSSRNARHSDTMREATILNVRRRTTNSRNAGYSPPEPHGFDDPRPQADNVRVELEERGGHAALPPKQQQQRDERTPTGTPPVKSSEEGSQLVPWTGEAWTGGDDIVTDIAPSPKDDLSDYRATSMQHLPQRNEHDRHRERKEHMEAKRGDDENTGDRL</sequence>
<accession>A0ACB7SVU2</accession>
<comment type="caution">
    <text evidence="1">The sequence shown here is derived from an EMBL/GenBank/DDBJ whole genome shotgun (WGS) entry which is preliminary data.</text>
</comment>
<evidence type="ECO:0000313" key="2">
    <source>
        <dbReference type="Proteomes" id="UP000821845"/>
    </source>
</evidence>
<name>A0ACB7SVU2_HYAAI</name>